<dbReference type="Proteomes" id="UP001164250">
    <property type="component" value="Chromosome 12"/>
</dbReference>
<organism evidence="1 2">
    <name type="scientific">Pistacia atlantica</name>
    <dbReference type="NCBI Taxonomy" id="434234"/>
    <lineage>
        <taxon>Eukaryota</taxon>
        <taxon>Viridiplantae</taxon>
        <taxon>Streptophyta</taxon>
        <taxon>Embryophyta</taxon>
        <taxon>Tracheophyta</taxon>
        <taxon>Spermatophyta</taxon>
        <taxon>Magnoliopsida</taxon>
        <taxon>eudicotyledons</taxon>
        <taxon>Gunneridae</taxon>
        <taxon>Pentapetalae</taxon>
        <taxon>rosids</taxon>
        <taxon>malvids</taxon>
        <taxon>Sapindales</taxon>
        <taxon>Anacardiaceae</taxon>
        <taxon>Pistacia</taxon>
    </lineage>
</organism>
<evidence type="ECO:0000313" key="2">
    <source>
        <dbReference type="Proteomes" id="UP001164250"/>
    </source>
</evidence>
<gene>
    <name evidence="1" type="ORF">Patl1_11387</name>
</gene>
<keyword evidence="2" id="KW-1185">Reference proteome</keyword>
<comment type="caution">
    <text evidence="1">The sequence shown here is derived from an EMBL/GenBank/DDBJ whole genome shotgun (WGS) entry which is preliminary data.</text>
</comment>
<sequence>MVDYRDEEISITVTGHSLGAALATLSAADIVANKLNRCTGSDKICMVTAFVFASPKVGDKGFREVFDQLSNLYLLRVKNKMDFVPKLPPKLPFRAYEKVGIELKVNSCEKVILKVKEELHEGLPVHSLTQYLVALGSKFHRGWSQIEVSFTVQ</sequence>
<evidence type="ECO:0000313" key="1">
    <source>
        <dbReference type="EMBL" id="KAJ0081696.1"/>
    </source>
</evidence>
<dbReference type="EMBL" id="CM047908">
    <property type="protein sequence ID" value="KAJ0081696.1"/>
    <property type="molecule type" value="Genomic_DNA"/>
</dbReference>
<protein>
    <submittedName>
        <fullName evidence="1">Uncharacterized protein</fullName>
    </submittedName>
</protein>
<name>A0ACC1A5L5_9ROSI</name>
<reference evidence="2" key="1">
    <citation type="journal article" date="2023" name="G3 (Bethesda)">
        <title>Genome assembly and association tests identify interacting loci associated with vigor, precocity, and sex in interspecific pistachio rootstocks.</title>
        <authorList>
            <person name="Palmer W."/>
            <person name="Jacygrad E."/>
            <person name="Sagayaradj S."/>
            <person name="Cavanaugh K."/>
            <person name="Han R."/>
            <person name="Bertier L."/>
            <person name="Beede B."/>
            <person name="Kafkas S."/>
            <person name="Golino D."/>
            <person name="Preece J."/>
            <person name="Michelmore R."/>
        </authorList>
    </citation>
    <scope>NUCLEOTIDE SEQUENCE [LARGE SCALE GENOMIC DNA]</scope>
</reference>
<accession>A0ACC1A5L5</accession>
<proteinExistence type="predicted"/>